<dbReference type="AlphaFoldDB" id="A0A4Y2AP62"/>
<comment type="caution">
    <text evidence="1">The sequence shown here is derived from an EMBL/GenBank/DDBJ whole genome shotgun (WGS) entry which is preliminary data.</text>
</comment>
<name>A0A4Y2AP62_ARAVE</name>
<sequence>MIIDYITEENWQIALATQNSTTVEELIDRATALDAIRNTQHENRSCLSYGSRSSPKFQSSPTYAHSEKLHKSFQRQIILEISLVGDVETKAMLCLCAIYTFLKDVRQ</sequence>
<protein>
    <submittedName>
        <fullName evidence="1">Uncharacterized protein</fullName>
    </submittedName>
</protein>
<organism evidence="1 2">
    <name type="scientific">Araneus ventricosus</name>
    <name type="common">Orbweaver spider</name>
    <name type="synonym">Epeira ventricosa</name>
    <dbReference type="NCBI Taxonomy" id="182803"/>
    <lineage>
        <taxon>Eukaryota</taxon>
        <taxon>Metazoa</taxon>
        <taxon>Ecdysozoa</taxon>
        <taxon>Arthropoda</taxon>
        <taxon>Chelicerata</taxon>
        <taxon>Arachnida</taxon>
        <taxon>Araneae</taxon>
        <taxon>Araneomorphae</taxon>
        <taxon>Entelegynae</taxon>
        <taxon>Araneoidea</taxon>
        <taxon>Araneidae</taxon>
        <taxon>Araneus</taxon>
    </lineage>
</organism>
<dbReference type="EMBL" id="BGPR01000026">
    <property type="protein sequence ID" value="GBL81692.1"/>
    <property type="molecule type" value="Genomic_DNA"/>
</dbReference>
<keyword evidence="2" id="KW-1185">Reference proteome</keyword>
<gene>
    <name evidence="1" type="ORF">AVEN_93472_1</name>
</gene>
<evidence type="ECO:0000313" key="2">
    <source>
        <dbReference type="Proteomes" id="UP000499080"/>
    </source>
</evidence>
<evidence type="ECO:0000313" key="1">
    <source>
        <dbReference type="EMBL" id="GBL81692.1"/>
    </source>
</evidence>
<proteinExistence type="predicted"/>
<accession>A0A4Y2AP62</accession>
<reference evidence="1 2" key="1">
    <citation type="journal article" date="2019" name="Sci. Rep.">
        <title>Orb-weaving spider Araneus ventricosus genome elucidates the spidroin gene catalogue.</title>
        <authorList>
            <person name="Kono N."/>
            <person name="Nakamura H."/>
            <person name="Ohtoshi R."/>
            <person name="Moran D.A.P."/>
            <person name="Shinohara A."/>
            <person name="Yoshida Y."/>
            <person name="Fujiwara M."/>
            <person name="Mori M."/>
            <person name="Tomita M."/>
            <person name="Arakawa K."/>
        </authorList>
    </citation>
    <scope>NUCLEOTIDE SEQUENCE [LARGE SCALE GENOMIC DNA]</scope>
</reference>
<dbReference type="Proteomes" id="UP000499080">
    <property type="component" value="Unassembled WGS sequence"/>
</dbReference>
<dbReference type="OrthoDB" id="6460795at2759"/>